<dbReference type="Proteomes" id="UP000018362">
    <property type="component" value="Unassembled WGS sequence"/>
</dbReference>
<gene>
    <name evidence="1" type="ORF">BN509_01733</name>
</gene>
<accession>R6CZ80</accession>
<evidence type="ECO:0000313" key="2">
    <source>
        <dbReference type="Proteomes" id="UP000018362"/>
    </source>
</evidence>
<dbReference type="AlphaFoldDB" id="R6CZ80"/>
<sequence length="41" mass="5079">MYTLNIYNAEWRFLIYKYNRIFIPVQSVLPALQLKQHHQNN</sequence>
<evidence type="ECO:0000313" key="1">
    <source>
        <dbReference type="EMBL" id="CDA70682.1"/>
    </source>
</evidence>
<name>R6CZ80_9BACT</name>
<proteinExistence type="predicted"/>
<comment type="caution">
    <text evidence="1">The sequence shown here is derived from an EMBL/GenBank/DDBJ whole genome shotgun (WGS) entry which is preliminary data.</text>
</comment>
<protein>
    <submittedName>
        <fullName evidence="1">Uncharacterized protein</fullName>
    </submittedName>
</protein>
<reference evidence="1" key="1">
    <citation type="submission" date="2012-11" db="EMBL/GenBank/DDBJ databases">
        <title>Dependencies among metagenomic species, viruses, plasmids and units of genetic variation.</title>
        <authorList>
            <person name="Nielsen H.B."/>
            <person name="Almeida M."/>
            <person name="Juncker A.S."/>
            <person name="Rasmussen S."/>
            <person name="Li J."/>
            <person name="Sunagawa S."/>
            <person name="Plichta D."/>
            <person name="Gautier L."/>
            <person name="Le Chatelier E."/>
            <person name="Peletier E."/>
            <person name="Bonde I."/>
            <person name="Nielsen T."/>
            <person name="Manichanh C."/>
            <person name="Arumugam M."/>
            <person name="Batto J."/>
            <person name="Santos M.B.Q.D."/>
            <person name="Blom N."/>
            <person name="Borruel N."/>
            <person name="Burgdorf K.S."/>
            <person name="Boumezbeur F."/>
            <person name="Casellas F."/>
            <person name="Dore J."/>
            <person name="Guarner F."/>
            <person name="Hansen T."/>
            <person name="Hildebrand F."/>
            <person name="Kaas R.S."/>
            <person name="Kennedy S."/>
            <person name="Kristiansen K."/>
            <person name="Kultima J.R."/>
            <person name="Leonard P."/>
            <person name="Levenez F."/>
            <person name="Lund O."/>
            <person name="Moumen B."/>
            <person name="Le Paslier D."/>
            <person name="Pons N."/>
            <person name="Pedersen O."/>
            <person name="Prifti E."/>
            <person name="Qin J."/>
            <person name="Raes J."/>
            <person name="Tap J."/>
            <person name="Tims S."/>
            <person name="Ussery D.W."/>
            <person name="Yamada T."/>
            <person name="MetaHit consortium"/>
            <person name="Renault P."/>
            <person name="Sicheritz-Ponten T."/>
            <person name="Bork P."/>
            <person name="Wang J."/>
            <person name="Brunak S."/>
            <person name="Ehrlich S.D."/>
        </authorList>
    </citation>
    <scope>NUCLEOTIDE SEQUENCE [LARGE SCALE GENOMIC DNA]</scope>
</reference>
<dbReference type="EMBL" id="CBCJ010000083">
    <property type="protein sequence ID" value="CDA70682.1"/>
    <property type="molecule type" value="Genomic_DNA"/>
</dbReference>
<organism evidence="1 2">
    <name type="scientific">Phocaeicola coprocola CAG:162</name>
    <dbReference type="NCBI Taxonomy" id="1263040"/>
    <lineage>
        <taxon>Bacteria</taxon>
        <taxon>Pseudomonadati</taxon>
        <taxon>Bacteroidota</taxon>
        <taxon>Bacteroidia</taxon>
        <taxon>Bacteroidales</taxon>
        <taxon>Bacteroidaceae</taxon>
        <taxon>Phocaeicola</taxon>
    </lineage>
</organism>